<dbReference type="Proteomes" id="UP000595278">
    <property type="component" value="Chromosome"/>
</dbReference>
<gene>
    <name evidence="2" type="ORF">JHT90_05770</name>
</gene>
<proteinExistence type="predicted"/>
<dbReference type="EMBL" id="CP067393">
    <property type="protein sequence ID" value="QQP86744.1"/>
    <property type="molecule type" value="Genomic_DNA"/>
</dbReference>
<dbReference type="AlphaFoldDB" id="A0A974NHK8"/>
<accession>A0A974NHK8</accession>
<keyword evidence="3" id="KW-1185">Reference proteome</keyword>
<dbReference type="InterPro" id="IPR029062">
    <property type="entry name" value="Class_I_gatase-like"/>
</dbReference>
<dbReference type="KEGG" id="eaz:JHT90_05770"/>
<dbReference type="PANTHER" id="PTHR42695">
    <property type="entry name" value="GLUTAMINE AMIDOTRANSFERASE YLR126C-RELATED"/>
    <property type="match status" value="1"/>
</dbReference>
<sequence>MKSTEALIVIHAETDSIGNLADILPELGITYKVVTVTDNLPEPDELQLLILLGSPASAYDHRLAWIPKELNWLKQVQQKNIPTLGICFGAQILTRALDGQVFKNSQPELGWTDINSVNDSWQHTGPWFNFHYDAFTAPKSAILLAENDIAQQAYSYGKALAVQFHPEMCTTMFDCWMKEWQSSEGGRKFLVKLADLPEQWRQETAAREITNRQNFKQLLITFLKNI</sequence>
<reference evidence="2 3" key="1">
    <citation type="submission" date="2021-01" db="EMBL/GenBank/DDBJ databases">
        <title>Entomomonas sp. F2A isolated from a house cricket (Acheta domesticus).</title>
        <authorList>
            <person name="Spergser J."/>
            <person name="Busse H.-J."/>
        </authorList>
    </citation>
    <scope>NUCLEOTIDE SEQUENCE [LARGE SCALE GENOMIC DNA]</scope>
    <source>
        <strain evidence="2 3">F2A</strain>
    </source>
</reference>
<dbReference type="PROSITE" id="PS51273">
    <property type="entry name" value="GATASE_TYPE_1"/>
    <property type="match status" value="1"/>
</dbReference>
<keyword evidence="2" id="KW-0315">Glutamine amidotransferase</keyword>
<dbReference type="PANTHER" id="PTHR42695:SF5">
    <property type="entry name" value="GLUTAMINE AMIDOTRANSFERASE YLR126C-RELATED"/>
    <property type="match status" value="1"/>
</dbReference>
<organism evidence="2 3">
    <name type="scientific">Entomomonas asaccharolytica</name>
    <dbReference type="NCBI Taxonomy" id="2785331"/>
    <lineage>
        <taxon>Bacteria</taxon>
        <taxon>Pseudomonadati</taxon>
        <taxon>Pseudomonadota</taxon>
        <taxon>Gammaproteobacteria</taxon>
        <taxon>Pseudomonadales</taxon>
        <taxon>Pseudomonadaceae</taxon>
        <taxon>Entomomonas</taxon>
    </lineage>
</organism>
<dbReference type="SUPFAM" id="SSF52317">
    <property type="entry name" value="Class I glutamine amidotransferase-like"/>
    <property type="match status" value="1"/>
</dbReference>
<dbReference type="GO" id="GO:0005829">
    <property type="term" value="C:cytosol"/>
    <property type="evidence" value="ECO:0007669"/>
    <property type="project" value="TreeGrafter"/>
</dbReference>
<dbReference type="CDD" id="cd01741">
    <property type="entry name" value="GATase1_1"/>
    <property type="match status" value="1"/>
</dbReference>
<feature type="domain" description="Glutamine amidotransferase" evidence="1">
    <location>
        <begin position="17"/>
        <end position="173"/>
    </location>
</feature>
<evidence type="ECO:0000313" key="2">
    <source>
        <dbReference type="EMBL" id="QQP86744.1"/>
    </source>
</evidence>
<dbReference type="InterPro" id="IPR044992">
    <property type="entry name" value="ChyE-like"/>
</dbReference>
<protein>
    <submittedName>
        <fullName evidence="2">Type 1 glutamine amidotransferase</fullName>
    </submittedName>
</protein>
<evidence type="ECO:0000259" key="1">
    <source>
        <dbReference type="Pfam" id="PF00117"/>
    </source>
</evidence>
<dbReference type="RefSeq" id="WP_201095116.1">
    <property type="nucleotide sequence ID" value="NZ_CP067393.1"/>
</dbReference>
<name>A0A974NHK8_9GAMM</name>
<dbReference type="InterPro" id="IPR017926">
    <property type="entry name" value="GATASE"/>
</dbReference>
<dbReference type="Pfam" id="PF00117">
    <property type="entry name" value="GATase"/>
    <property type="match status" value="1"/>
</dbReference>
<dbReference type="Gene3D" id="3.40.50.880">
    <property type="match status" value="1"/>
</dbReference>
<evidence type="ECO:0000313" key="3">
    <source>
        <dbReference type="Proteomes" id="UP000595278"/>
    </source>
</evidence>